<name>A0A221KH91_VITFI</name>
<dbReference type="PROSITE" id="PS51721">
    <property type="entry name" value="G_CP"/>
    <property type="match status" value="1"/>
</dbReference>
<dbReference type="PROSITE" id="PS50936">
    <property type="entry name" value="ENGC_GTPASE"/>
    <property type="match status" value="1"/>
</dbReference>
<dbReference type="GO" id="GO:0005737">
    <property type="term" value="C:cytoplasm"/>
    <property type="evidence" value="ECO:0007669"/>
    <property type="project" value="UniProtKB-SubCell"/>
</dbReference>
<dbReference type="OrthoDB" id="9809485at2"/>
<dbReference type="RefSeq" id="WP_089417251.1">
    <property type="nucleotide sequence ID" value="NZ_CP022423.1"/>
</dbReference>
<dbReference type="GO" id="GO:0003924">
    <property type="term" value="F:GTPase activity"/>
    <property type="evidence" value="ECO:0007669"/>
    <property type="project" value="UniProtKB-UniRule"/>
</dbReference>
<dbReference type="KEGG" id="vff:VITFI_CDS2522"/>
<keyword evidence="2 3" id="KW-0342">GTP-binding</keyword>
<keyword evidence="3" id="KW-0963">Cytoplasm</keyword>
<evidence type="ECO:0000259" key="5">
    <source>
        <dbReference type="PROSITE" id="PS51721"/>
    </source>
</evidence>
<keyword evidence="3" id="KW-0862">Zinc</keyword>
<dbReference type="Gene3D" id="1.10.40.50">
    <property type="entry name" value="Probable gtpase engc, domain 3"/>
    <property type="match status" value="1"/>
</dbReference>
<evidence type="ECO:0000313" key="7">
    <source>
        <dbReference type="Proteomes" id="UP000199729"/>
    </source>
</evidence>
<reference evidence="6 7" key="1">
    <citation type="submission" date="2017-07" db="EMBL/GenBank/DDBJ databases">
        <title>Complete Genome Sequence of the cosmetic ferment Vitreoscilla filiformis (ATCC15551).</title>
        <authorList>
            <person name="Contreras S."/>
            <person name="Sagory-Zalkind P."/>
            <person name="Blanquart H."/>
            <person name="Iltis A."/>
            <person name="Morand S.C."/>
        </authorList>
    </citation>
    <scope>NUCLEOTIDE SEQUENCE [LARGE SCALE GENOMIC DNA]</scope>
    <source>
        <strain evidence="6 7">ATCC 15551</strain>
    </source>
</reference>
<dbReference type="AlphaFoldDB" id="A0A221KH91"/>
<dbReference type="CDD" id="cd01854">
    <property type="entry name" value="YjeQ_EngC"/>
    <property type="match status" value="1"/>
</dbReference>
<protein>
    <recommendedName>
        <fullName evidence="3">Small ribosomal subunit biogenesis GTPase RsgA</fullName>
        <ecNumber evidence="3">3.6.1.-</ecNumber>
    </recommendedName>
</protein>
<keyword evidence="3" id="KW-0378">Hydrolase</keyword>
<dbReference type="Gene3D" id="2.40.50.140">
    <property type="entry name" value="Nucleic acid-binding proteins"/>
    <property type="match status" value="1"/>
</dbReference>
<dbReference type="InterPro" id="IPR012340">
    <property type="entry name" value="NA-bd_OB-fold"/>
</dbReference>
<evidence type="ECO:0000259" key="4">
    <source>
        <dbReference type="PROSITE" id="PS50936"/>
    </source>
</evidence>
<keyword evidence="3" id="KW-0694">RNA-binding</keyword>
<dbReference type="GO" id="GO:0042274">
    <property type="term" value="P:ribosomal small subunit biogenesis"/>
    <property type="evidence" value="ECO:0007669"/>
    <property type="project" value="UniProtKB-UniRule"/>
</dbReference>
<dbReference type="NCBIfam" id="TIGR00157">
    <property type="entry name" value="ribosome small subunit-dependent GTPase A"/>
    <property type="match status" value="1"/>
</dbReference>
<evidence type="ECO:0000313" key="6">
    <source>
        <dbReference type="EMBL" id="ASM78299.1"/>
    </source>
</evidence>
<comment type="cofactor">
    <cofactor evidence="3">
        <name>Zn(2+)</name>
        <dbReference type="ChEBI" id="CHEBI:29105"/>
    </cofactor>
    <text evidence="3">Binds 1 zinc ion per subunit.</text>
</comment>
<feature type="binding site" evidence="3">
    <location>
        <begin position="132"/>
        <end position="135"/>
    </location>
    <ligand>
        <name>GTP</name>
        <dbReference type="ChEBI" id="CHEBI:37565"/>
    </ligand>
</feature>
<dbReference type="GO" id="GO:0046872">
    <property type="term" value="F:metal ion binding"/>
    <property type="evidence" value="ECO:0007669"/>
    <property type="project" value="UniProtKB-KW"/>
</dbReference>
<feature type="binding site" evidence="3">
    <location>
        <position position="278"/>
    </location>
    <ligand>
        <name>Zn(2+)</name>
        <dbReference type="ChEBI" id="CHEBI:29105"/>
    </ligand>
</feature>
<comment type="subunit">
    <text evidence="3">Monomer. Associates with 30S ribosomal subunit, binds 16S rRNA.</text>
</comment>
<keyword evidence="3" id="KW-0479">Metal-binding</keyword>
<dbReference type="SUPFAM" id="SSF52540">
    <property type="entry name" value="P-loop containing nucleoside triphosphate hydrolases"/>
    <property type="match status" value="1"/>
</dbReference>
<dbReference type="PANTHER" id="PTHR32120">
    <property type="entry name" value="SMALL RIBOSOMAL SUBUNIT BIOGENESIS GTPASE RSGA"/>
    <property type="match status" value="1"/>
</dbReference>
<dbReference type="InterPro" id="IPR010914">
    <property type="entry name" value="RsgA_GTPase_dom"/>
</dbReference>
<feature type="binding site" evidence="3">
    <location>
        <position position="286"/>
    </location>
    <ligand>
        <name>Zn(2+)</name>
        <dbReference type="ChEBI" id="CHEBI:29105"/>
    </ligand>
</feature>
<comment type="similarity">
    <text evidence="3">Belongs to the TRAFAC class YlqF/YawG GTPase family. RsgA subfamily.</text>
</comment>
<comment type="subcellular location">
    <subcellularLocation>
        <location evidence="3">Cytoplasm</location>
    </subcellularLocation>
</comment>
<dbReference type="Proteomes" id="UP000199729">
    <property type="component" value="Chromosome"/>
</dbReference>
<keyword evidence="1 3" id="KW-0547">Nucleotide-binding</keyword>
<sequence length="319" mass="34392">MSRGAGHKHARKAQAAQSLAQALVVGMHGRHVVIETDAGERHIAHARGKKSECVVGDRVHWQPAGDEAVVEALAPRRNLLRRQDEWRTKSFAANLDQLLIMLAGEPMFSESQLTRSLIAAEDAGIRAVLLLNKVDVPAAELARERLAPYRAMGLTVLETTLTADPTAAHAQLAPLLAGHTTLILGPSGTGKSTLINLMVPEAAAQTGEISQALNSGRHTTTTSTWYWLAAAGDDAPRGALIDSPGFQEFGLMHIAPTQLAELMPDLRTHLGGCKFYNCTHRHEPGCGVRAALEAGQIHPNRHRLYEALWDELEAGQRAG</sequence>
<dbReference type="Pfam" id="PF03193">
    <property type="entry name" value="RsgA_GTPase"/>
    <property type="match status" value="1"/>
</dbReference>
<feature type="binding site" evidence="3">
    <location>
        <position position="273"/>
    </location>
    <ligand>
        <name>Zn(2+)</name>
        <dbReference type="ChEBI" id="CHEBI:29105"/>
    </ligand>
</feature>
<dbReference type="Gene3D" id="3.40.50.300">
    <property type="entry name" value="P-loop containing nucleotide triphosphate hydrolases"/>
    <property type="match status" value="1"/>
</dbReference>
<dbReference type="InterPro" id="IPR030378">
    <property type="entry name" value="G_CP_dom"/>
</dbReference>
<dbReference type="EC" id="3.6.1.-" evidence="3"/>
<evidence type="ECO:0000256" key="1">
    <source>
        <dbReference type="ARBA" id="ARBA00022741"/>
    </source>
</evidence>
<evidence type="ECO:0000256" key="3">
    <source>
        <dbReference type="HAMAP-Rule" id="MF_01820"/>
    </source>
</evidence>
<dbReference type="PANTHER" id="PTHR32120:SF11">
    <property type="entry name" value="SMALL RIBOSOMAL SUBUNIT BIOGENESIS GTPASE RSGA 1, MITOCHONDRIAL-RELATED"/>
    <property type="match status" value="1"/>
</dbReference>
<evidence type="ECO:0000256" key="2">
    <source>
        <dbReference type="ARBA" id="ARBA00023134"/>
    </source>
</evidence>
<keyword evidence="7" id="KW-1185">Reference proteome</keyword>
<dbReference type="GO" id="GO:0019843">
    <property type="term" value="F:rRNA binding"/>
    <property type="evidence" value="ECO:0007669"/>
    <property type="project" value="UniProtKB-KW"/>
</dbReference>
<feature type="binding site" evidence="3">
    <location>
        <begin position="185"/>
        <end position="193"/>
    </location>
    <ligand>
        <name>GTP</name>
        <dbReference type="ChEBI" id="CHEBI:37565"/>
    </ligand>
</feature>
<dbReference type="InterPro" id="IPR027417">
    <property type="entry name" value="P-loop_NTPase"/>
</dbReference>
<feature type="domain" description="EngC GTPase" evidence="4">
    <location>
        <begin position="93"/>
        <end position="247"/>
    </location>
</feature>
<feature type="domain" description="CP-type G" evidence="5">
    <location>
        <begin position="82"/>
        <end position="249"/>
    </location>
</feature>
<accession>A0A221KH91</accession>
<keyword evidence="3" id="KW-0699">rRNA-binding</keyword>
<dbReference type="GO" id="GO:0005525">
    <property type="term" value="F:GTP binding"/>
    <property type="evidence" value="ECO:0007669"/>
    <property type="project" value="UniProtKB-UniRule"/>
</dbReference>
<organism evidence="6 7">
    <name type="scientific">Vitreoscilla filiformis</name>
    <dbReference type="NCBI Taxonomy" id="63"/>
    <lineage>
        <taxon>Bacteria</taxon>
        <taxon>Pseudomonadati</taxon>
        <taxon>Pseudomonadota</taxon>
        <taxon>Betaproteobacteria</taxon>
        <taxon>Neisseriales</taxon>
        <taxon>Neisseriaceae</taxon>
        <taxon>Vitreoscilla</taxon>
    </lineage>
</organism>
<keyword evidence="3" id="KW-0690">Ribosome biogenesis</keyword>
<comment type="function">
    <text evidence="3">One of several proteins that assist in the late maturation steps of the functional core of the 30S ribosomal subunit. Helps release RbfA from mature subunits. May play a role in the assembly of ribosomal proteins into the subunit. Circularly permuted GTPase that catalyzes slow GTP hydrolysis, GTPase activity is stimulated by the 30S ribosomal subunit.</text>
</comment>
<dbReference type="EMBL" id="CP022423">
    <property type="protein sequence ID" value="ASM78299.1"/>
    <property type="molecule type" value="Genomic_DNA"/>
</dbReference>
<gene>
    <name evidence="3" type="primary">rsgA</name>
    <name evidence="6" type="ORF">VITFI_CDS2522</name>
</gene>
<dbReference type="InterPro" id="IPR004881">
    <property type="entry name" value="Ribosome_biogen_GTPase_RsgA"/>
</dbReference>
<dbReference type="HAMAP" id="MF_01820">
    <property type="entry name" value="GTPase_RsgA"/>
    <property type="match status" value="1"/>
</dbReference>
<feature type="binding site" evidence="3">
    <location>
        <position position="280"/>
    </location>
    <ligand>
        <name>Zn(2+)</name>
        <dbReference type="ChEBI" id="CHEBI:29105"/>
    </ligand>
</feature>
<proteinExistence type="inferred from homology"/>